<sequence length="195" mass="20838">MLFILTGDIRTGKTTWLEARVRELEAAGVPVRGVLAPGVWLDCKKVGIENALLPSRERVLLATPAGDGCSTGLGWDFDAAALARVNAHLNGLAETTGEKDARPGLLVIDEVGPLELRRGGGLTAALELLDAGPAPIWPHALVVVRSGLADEVAARWRPAWGSVEVLRPDERGRRRLLGSVLDQRAPHGVRGEDCR</sequence>
<dbReference type="Gene3D" id="3.40.50.300">
    <property type="entry name" value="P-loop containing nucleotide triphosphate hydrolases"/>
    <property type="match status" value="1"/>
</dbReference>
<dbReference type="Pfam" id="PF03266">
    <property type="entry name" value="NTPase_1"/>
    <property type="match status" value="1"/>
</dbReference>
<name>A0A921GEW4_9ACTN</name>
<dbReference type="RefSeq" id="WP_075280706.1">
    <property type="nucleotide sequence ID" value="NZ_DYWQ01000066.1"/>
</dbReference>
<evidence type="ECO:0000313" key="1">
    <source>
        <dbReference type="EMBL" id="HJF45006.1"/>
    </source>
</evidence>
<organism evidence="1 2">
    <name type="scientific">Thermophilibacter provencensis</name>
    <dbReference type="NCBI Taxonomy" id="1852386"/>
    <lineage>
        <taxon>Bacteria</taxon>
        <taxon>Bacillati</taxon>
        <taxon>Actinomycetota</taxon>
        <taxon>Coriobacteriia</taxon>
        <taxon>Coriobacteriales</taxon>
        <taxon>Atopobiaceae</taxon>
        <taxon>Thermophilibacter</taxon>
    </lineage>
</organism>
<protein>
    <submittedName>
        <fullName evidence="1">Nucleoside-triphosphatase</fullName>
    </submittedName>
</protein>
<proteinExistence type="predicted"/>
<dbReference type="EMBL" id="DYWQ01000066">
    <property type="protein sequence ID" value="HJF45006.1"/>
    <property type="molecule type" value="Genomic_DNA"/>
</dbReference>
<dbReference type="Proteomes" id="UP000697330">
    <property type="component" value="Unassembled WGS sequence"/>
</dbReference>
<accession>A0A921GEW4</accession>
<reference evidence="1" key="1">
    <citation type="journal article" date="2021" name="PeerJ">
        <title>Extensive microbial diversity within the chicken gut microbiome revealed by metagenomics and culture.</title>
        <authorList>
            <person name="Gilroy R."/>
            <person name="Ravi A."/>
            <person name="Getino M."/>
            <person name="Pursley I."/>
            <person name="Horton D.L."/>
            <person name="Alikhan N.F."/>
            <person name="Baker D."/>
            <person name="Gharbi K."/>
            <person name="Hall N."/>
            <person name="Watson M."/>
            <person name="Adriaenssens E.M."/>
            <person name="Foster-Nyarko E."/>
            <person name="Jarju S."/>
            <person name="Secka A."/>
            <person name="Antonio M."/>
            <person name="Oren A."/>
            <person name="Chaudhuri R.R."/>
            <person name="La Ragione R."/>
            <person name="Hildebrand F."/>
            <person name="Pallen M.J."/>
        </authorList>
    </citation>
    <scope>NUCLEOTIDE SEQUENCE</scope>
    <source>
        <strain evidence="1">CHK124-7917</strain>
    </source>
</reference>
<dbReference type="OrthoDB" id="3190883at2"/>
<comment type="caution">
    <text evidence="1">The sequence shown here is derived from an EMBL/GenBank/DDBJ whole genome shotgun (WGS) entry which is preliminary data.</text>
</comment>
<dbReference type="AlphaFoldDB" id="A0A921GEW4"/>
<dbReference type="InterPro" id="IPR027417">
    <property type="entry name" value="P-loop_NTPase"/>
</dbReference>
<dbReference type="SUPFAM" id="SSF52540">
    <property type="entry name" value="P-loop containing nucleoside triphosphate hydrolases"/>
    <property type="match status" value="1"/>
</dbReference>
<dbReference type="GO" id="GO:0017111">
    <property type="term" value="F:ribonucleoside triphosphate phosphatase activity"/>
    <property type="evidence" value="ECO:0007669"/>
    <property type="project" value="InterPro"/>
</dbReference>
<evidence type="ECO:0000313" key="2">
    <source>
        <dbReference type="Proteomes" id="UP000697330"/>
    </source>
</evidence>
<gene>
    <name evidence="1" type="ORF">K8U72_04390</name>
</gene>
<reference evidence="1" key="2">
    <citation type="submission" date="2021-09" db="EMBL/GenBank/DDBJ databases">
        <authorList>
            <person name="Gilroy R."/>
        </authorList>
    </citation>
    <scope>NUCLEOTIDE SEQUENCE</scope>
    <source>
        <strain evidence="1">CHK124-7917</strain>
    </source>
</reference>
<dbReference type="InterPro" id="IPR004948">
    <property type="entry name" value="Nuc-triphosphatase_THEP1"/>
</dbReference>